<evidence type="ECO:0000313" key="6">
    <source>
        <dbReference type="Proteomes" id="UP000297475"/>
    </source>
</evidence>
<keyword evidence="1 4" id="KW-0032">Aminotransferase</keyword>
<comment type="cofactor">
    <cofactor evidence="4">
        <name>pyridoxal 5'-phosphate</name>
        <dbReference type="ChEBI" id="CHEBI:597326"/>
    </cofactor>
    <text evidence="4">Binds 1 pyridoxal phosphate per subunit.</text>
</comment>
<dbReference type="CDD" id="cd00610">
    <property type="entry name" value="OAT_like"/>
    <property type="match status" value="1"/>
</dbReference>
<evidence type="ECO:0000256" key="2">
    <source>
        <dbReference type="ARBA" id="ARBA00022679"/>
    </source>
</evidence>
<feature type="binding site" evidence="4">
    <location>
        <position position="139"/>
    </location>
    <ligand>
        <name>pyridoxal 5'-phosphate</name>
        <dbReference type="ChEBI" id="CHEBI:597326"/>
    </ligand>
</feature>
<dbReference type="FunFam" id="3.40.640.10:FF:000004">
    <property type="entry name" value="Acetylornithine aminotransferase"/>
    <property type="match status" value="1"/>
</dbReference>
<sequence length="408" mass="43875">MSQQHPDRSVFDQVMTPNYAPVDVIPVRGRGARLWDQHGREYIDLAGGIAVNSLGHCHPELVAELKAQADELWHLSNVYTNEPALRLAQTLCDLTFADKVYFCNSGAEANEAALKLARRKAWADVGEAKHEIISTRGSFHGRTLFTVTVGGQEKYTEGFRPAPQGITHVSYNDIAALEAAISDRTCAVMLEPVQGEGGVRPADRAYLEAARRLCDQHNALLIFDEVQTGVGRCGELYAYMHYGVTPDILTTAKSLGGGFPIGAMLTTDDAAQALIVGTHGSTYGGNPLACRVASKVLEVVTRDEVRANVTARHQQLKAGLEAINSRHGVFSEIRGMGLLLGAELTPAWEGKAKLFLQAALKEGLMILVAGPSVLRMAPSLLVTEADIAAALDLLGRAIEQVKAETEAA</sequence>
<dbReference type="SUPFAM" id="SSF53383">
    <property type="entry name" value="PLP-dependent transferases"/>
    <property type="match status" value="1"/>
</dbReference>
<dbReference type="GO" id="GO:0006526">
    <property type="term" value="P:L-arginine biosynthetic process"/>
    <property type="evidence" value="ECO:0007669"/>
    <property type="project" value="UniProtKB-UniRule"/>
</dbReference>
<evidence type="ECO:0000313" key="5">
    <source>
        <dbReference type="EMBL" id="TGG92324.1"/>
    </source>
</evidence>
<comment type="caution">
    <text evidence="5">The sequence shown here is derived from an EMBL/GenBank/DDBJ whole genome shotgun (WGS) entry which is preliminary data.</text>
</comment>
<protein>
    <recommendedName>
        <fullName evidence="4">Acetylornithine aminotransferase</fullName>
        <shortName evidence="4">ACOAT</shortName>
        <ecNumber evidence="4">2.6.1.11</ecNumber>
    </recommendedName>
</protein>
<dbReference type="AlphaFoldDB" id="A0A4Z0WCL7"/>
<dbReference type="GO" id="GO:0005737">
    <property type="term" value="C:cytoplasm"/>
    <property type="evidence" value="ECO:0007669"/>
    <property type="project" value="UniProtKB-SubCell"/>
</dbReference>
<name>A0A4Z0WCL7_9GAMM</name>
<feature type="binding site" evidence="4">
    <location>
        <position position="142"/>
    </location>
    <ligand>
        <name>N(2)-acetyl-L-ornithine</name>
        <dbReference type="ChEBI" id="CHEBI:57805"/>
    </ligand>
</feature>
<keyword evidence="3 4" id="KW-0663">Pyridoxal phosphate</keyword>
<dbReference type="PIRSF" id="PIRSF000521">
    <property type="entry name" value="Transaminase_4ab_Lys_Orn"/>
    <property type="match status" value="1"/>
</dbReference>
<dbReference type="NCBIfam" id="TIGR03246">
    <property type="entry name" value="arg_catab_astC"/>
    <property type="match status" value="1"/>
</dbReference>
<dbReference type="InterPro" id="IPR005814">
    <property type="entry name" value="Aminotrans_3"/>
</dbReference>
<organism evidence="5 6">
    <name type="scientific">Natronospirillum operosum</name>
    <dbReference type="NCBI Taxonomy" id="2759953"/>
    <lineage>
        <taxon>Bacteria</taxon>
        <taxon>Pseudomonadati</taxon>
        <taxon>Pseudomonadota</taxon>
        <taxon>Gammaproteobacteria</taxon>
        <taxon>Oceanospirillales</taxon>
        <taxon>Natronospirillaceae</taxon>
        <taxon>Natronospirillum</taxon>
    </lineage>
</organism>
<evidence type="ECO:0000256" key="3">
    <source>
        <dbReference type="ARBA" id="ARBA00022898"/>
    </source>
</evidence>
<feature type="binding site" evidence="4">
    <location>
        <position position="282"/>
    </location>
    <ligand>
        <name>pyridoxal 5'-phosphate</name>
        <dbReference type="ChEBI" id="CHEBI:597326"/>
    </ligand>
</feature>
<dbReference type="NCBIfam" id="NF003468">
    <property type="entry name" value="PRK05093.1"/>
    <property type="match status" value="1"/>
</dbReference>
<dbReference type="InterPro" id="IPR017652">
    <property type="entry name" value="Ac/SucOrn_transaminase_bac"/>
</dbReference>
<dbReference type="InterPro" id="IPR049704">
    <property type="entry name" value="Aminotrans_3_PPA_site"/>
</dbReference>
<evidence type="ECO:0000256" key="4">
    <source>
        <dbReference type="HAMAP-Rule" id="MF_01107"/>
    </source>
</evidence>
<dbReference type="InterPro" id="IPR004636">
    <property type="entry name" value="AcOrn/SuccOrn_fam"/>
</dbReference>
<evidence type="ECO:0000256" key="1">
    <source>
        <dbReference type="ARBA" id="ARBA00022576"/>
    </source>
</evidence>
<keyword evidence="4" id="KW-0963">Cytoplasm</keyword>
<comment type="catalytic activity">
    <reaction evidence="4">
        <text>N(2)-acetyl-L-ornithine + 2-oxoglutarate = N-acetyl-L-glutamate 5-semialdehyde + L-glutamate</text>
        <dbReference type="Rhea" id="RHEA:18049"/>
        <dbReference type="ChEBI" id="CHEBI:16810"/>
        <dbReference type="ChEBI" id="CHEBI:29123"/>
        <dbReference type="ChEBI" id="CHEBI:29985"/>
        <dbReference type="ChEBI" id="CHEBI:57805"/>
        <dbReference type="EC" id="2.6.1.11"/>
    </reaction>
</comment>
<dbReference type="GO" id="GO:0003992">
    <property type="term" value="F:N2-acetyl-L-ornithine:2-oxoglutarate 5-aminotransferase activity"/>
    <property type="evidence" value="ECO:0007669"/>
    <property type="project" value="UniProtKB-UniRule"/>
</dbReference>
<dbReference type="Pfam" id="PF00202">
    <property type="entry name" value="Aminotran_3"/>
    <property type="match status" value="1"/>
</dbReference>
<dbReference type="EC" id="2.6.1.11" evidence="4"/>
<reference evidence="5 6" key="1">
    <citation type="submission" date="2019-04" db="EMBL/GenBank/DDBJ databases">
        <title>Natronospirillum operosus gen. nov., sp. nov., a haloalkaliphilic satellite isolated from decaying biomass of laboratory culture of cyanobacterium Geitlerinema sp. and proposal of Natronospirillaceae fam. nov. and Saccharospirillaceae fam. nov.</title>
        <authorList>
            <person name="Kevbrin V."/>
            <person name="Boltyanskaya Y."/>
            <person name="Koziaeva V."/>
            <person name="Grouzdev D.S."/>
            <person name="Park M."/>
            <person name="Cho J."/>
        </authorList>
    </citation>
    <scope>NUCLEOTIDE SEQUENCE [LARGE SCALE GENOMIC DNA]</scope>
    <source>
        <strain evidence="5 6">G-116</strain>
    </source>
</reference>
<keyword evidence="4" id="KW-0055">Arginine biosynthesis</keyword>
<dbReference type="HAMAP" id="MF_01107">
    <property type="entry name" value="ArgD_aminotrans_3"/>
    <property type="match status" value="1"/>
</dbReference>
<feature type="binding site" evidence="4">
    <location>
        <begin position="106"/>
        <end position="107"/>
    </location>
    <ligand>
        <name>pyridoxal 5'-phosphate</name>
        <dbReference type="ChEBI" id="CHEBI:597326"/>
    </ligand>
</feature>
<dbReference type="Gene3D" id="3.40.640.10">
    <property type="entry name" value="Type I PLP-dependent aspartate aminotransferase-like (Major domain)"/>
    <property type="match status" value="1"/>
</dbReference>
<dbReference type="Gene3D" id="3.90.1150.10">
    <property type="entry name" value="Aspartate Aminotransferase, domain 1"/>
    <property type="match status" value="1"/>
</dbReference>
<dbReference type="RefSeq" id="WP_135483658.1">
    <property type="nucleotide sequence ID" value="NZ_SRMF01000005.1"/>
</dbReference>
<dbReference type="InterPro" id="IPR015422">
    <property type="entry name" value="PyrdxlP-dep_Trfase_small"/>
</dbReference>
<comment type="subcellular location">
    <subcellularLocation>
        <location evidence="4">Cytoplasm</location>
    </subcellularLocation>
</comment>
<proteinExistence type="inferred from homology"/>
<dbReference type="GO" id="GO:0030170">
    <property type="term" value="F:pyridoxal phosphate binding"/>
    <property type="evidence" value="ECO:0007669"/>
    <property type="project" value="InterPro"/>
</dbReference>
<dbReference type="GO" id="GO:0042802">
    <property type="term" value="F:identical protein binding"/>
    <property type="evidence" value="ECO:0007669"/>
    <property type="project" value="TreeGrafter"/>
</dbReference>
<dbReference type="InterPro" id="IPR050103">
    <property type="entry name" value="Class-III_PLP-dep_AT"/>
</dbReference>
<dbReference type="EMBL" id="SRMF01000005">
    <property type="protein sequence ID" value="TGG92324.1"/>
    <property type="molecule type" value="Genomic_DNA"/>
</dbReference>
<dbReference type="Proteomes" id="UP000297475">
    <property type="component" value="Unassembled WGS sequence"/>
</dbReference>
<keyword evidence="4" id="KW-0028">Amino-acid biosynthesis</keyword>
<feature type="binding site" evidence="4">
    <location>
        <begin position="224"/>
        <end position="227"/>
    </location>
    <ligand>
        <name>pyridoxal 5'-phosphate</name>
        <dbReference type="ChEBI" id="CHEBI:597326"/>
    </ligand>
</feature>
<dbReference type="NCBIfam" id="TIGR00707">
    <property type="entry name" value="argD"/>
    <property type="match status" value="1"/>
</dbReference>
<dbReference type="InterPro" id="IPR015421">
    <property type="entry name" value="PyrdxlP-dep_Trfase_major"/>
</dbReference>
<gene>
    <name evidence="4" type="primary">argD</name>
    <name evidence="5" type="ORF">E4656_12660</name>
</gene>
<keyword evidence="6" id="KW-1185">Reference proteome</keyword>
<dbReference type="InterPro" id="IPR015424">
    <property type="entry name" value="PyrdxlP-dep_Trfase"/>
</dbReference>
<dbReference type="PANTHER" id="PTHR11986:SF113">
    <property type="entry name" value="SUCCINYLORNITHINE TRANSAMINASE"/>
    <property type="match status" value="1"/>
</dbReference>
<feature type="modified residue" description="N6-(pyridoxal phosphate)lysine" evidence="4">
    <location>
        <position position="253"/>
    </location>
</feature>
<comment type="miscellaneous">
    <text evidence="4">May also have succinyldiaminopimelate aminotransferase activity, thus carrying out the corresponding step in lysine biosynthesis.</text>
</comment>
<dbReference type="UniPathway" id="UPA00068">
    <property type="reaction ID" value="UER00109"/>
</dbReference>
<dbReference type="PROSITE" id="PS00600">
    <property type="entry name" value="AA_TRANSFER_CLASS_3"/>
    <property type="match status" value="1"/>
</dbReference>
<accession>A0A4Z0WCL7</accession>
<comment type="subunit">
    <text evidence="4">Homodimer.</text>
</comment>
<comment type="similarity">
    <text evidence="4">Belongs to the class-III pyridoxal-phosphate-dependent aminotransferase family. ArgD subfamily.</text>
</comment>
<keyword evidence="2 4" id="KW-0808">Transferase</keyword>
<dbReference type="NCBIfam" id="NF002325">
    <property type="entry name" value="PRK01278.1"/>
    <property type="match status" value="1"/>
</dbReference>
<dbReference type="PANTHER" id="PTHR11986">
    <property type="entry name" value="AMINOTRANSFERASE CLASS III"/>
    <property type="match status" value="1"/>
</dbReference>
<feature type="binding site" evidence="4">
    <location>
        <position position="281"/>
    </location>
    <ligand>
        <name>N(2)-acetyl-L-ornithine</name>
        <dbReference type="ChEBI" id="CHEBI:57805"/>
    </ligand>
</feature>
<dbReference type="OrthoDB" id="9801052at2"/>
<comment type="pathway">
    <text evidence="4">Amino-acid biosynthesis; L-arginine biosynthesis; N(2)-acetyl-L-ornithine from L-glutamate: step 4/4.</text>
</comment>